<dbReference type="AlphaFoldDB" id="A0A853JAG6"/>
<gene>
    <name evidence="2" type="ORF">H0E84_04430</name>
</gene>
<dbReference type="RefSeq" id="WP_180677414.1">
    <property type="nucleotide sequence ID" value="NZ_JACCKA010000029.1"/>
</dbReference>
<accession>A0A853JAG6</accession>
<dbReference type="EMBL" id="JACCKA010000029">
    <property type="protein sequence ID" value="NZA25620.1"/>
    <property type="molecule type" value="Genomic_DNA"/>
</dbReference>
<name>A0A853JAG6_9GAMM</name>
<organism evidence="2 3">
    <name type="scientific">Luteimonas salinisoli</name>
    <dbReference type="NCBI Taxonomy" id="2752307"/>
    <lineage>
        <taxon>Bacteria</taxon>
        <taxon>Pseudomonadati</taxon>
        <taxon>Pseudomonadota</taxon>
        <taxon>Gammaproteobacteria</taxon>
        <taxon>Lysobacterales</taxon>
        <taxon>Lysobacteraceae</taxon>
        <taxon>Luteimonas</taxon>
    </lineage>
</organism>
<proteinExistence type="predicted"/>
<feature type="region of interest" description="Disordered" evidence="1">
    <location>
        <begin position="120"/>
        <end position="141"/>
    </location>
</feature>
<evidence type="ECO:0000256" key="1">
    <source>
        <dbReference type="SAM" id="MobiDB-lite"/>
    </source>
</evidence>
<keyword evidence="3" id="KW-1185">Reference proteome</keyword>
<sequence>MSRVSSLRAPVFAAIFTLLSSLTVVAGGVCAQVGEPRRVDILPPARVSAPPPRRVAADLSARPRQEFALPAVGPSRNLPRPEERADGDRASRPQAMRVYDRNGRLIPGALQVGPDRILDPRTGRRHDVRGRGDDLQVVPGG</sequence>
<protein>
    <submittedName>
        <fullName evidence="2">Uncharacterized protein</fullName>
    </submittedName>
</protein>
<feature type="region of interest" description="Disordered" evidence="1">
    <location>
        <begin position="68"/>
        <end position="99"/>
    </location>
</feature>
<reference evidence="2 3" key="1">
    <citation type="submission" date="2020-07" db="EMBL/GenBank/DDBJ databases">
        <title>Luteimonas sp. SJ-92.</title>
        <authorList>
            <person name="Huang X.-X."/>
            <person name="Xu L."/>
            <person name="Sun J.-Q."/>
        </authorList>
    </citation>
    <scope>NUCLEOTIDE SEQUENCE [LARGE SCALE GENOMIC DNA]</scope>
    <source>
        <strain evidence="2 3">SJ-92</strain>
    </source>
</reference>
<evidence type="ECO:0000313" key="2">
    <source>
        <dbReference type="EMBL" id="NZA25620.1"/>
    </source>
</evidence>
<evidence type="ECO:0000313" key="3">
    <source>
        <dbReference type="Proteomes" id="UP000578091"/>
    </source>
</evidence>
<comment type="caution">
    <text evidence="2">The sequence shown here is derived from an EMBL/GenBank/DDBJ whole genome shotgun (WGS) entry which is preliminary data.</text>
</comment>
<dbReference type="Proteomes" id="UP000578091">
    <property type="component" value="Unassembled WGS sequence"/>
</dbReference>
<feature type="compositionally biased region" description="Basic and acidic residues" evidence="1">
    <location>
        <begin position="79"/>
        <end position="91"/>
    </location>
</feature>